<dbReference type="InterPro" id="IPR001525">
    <property type="entry name" value="C5_MeTfrase"/>
</dbReference>
<name>A0A813LRH0_POLGL</name>
<protein>
    <submittedName>
        <fullName evidence="3">Uncharacterized protein</fullName>
    </submittedName>
</protein>
<gene>
    <name evidence="3" type="ORF">PGLA2088_LOCUS50481</name>
</gene>
<accession>A0A813LRH0</accession>
<dbReference type="EMBL" id="CAJNNW010037391">
    <property type="protein sequence ID" value="CAE8741471.1"/>
    <property type="molecule type" value="Genomic_DNA"/>
</dbReference>
<evidence type="ECO:0000256" key="2">
    <source>
        <dbReference type="ARBA" id="ARBA00022679"/>
    </source>
</evidence>
<dbReference type="SUPFAM" id="SSF53335">
    <property type="entry name" value="S-adenosyl-L-methionine-dependent methyltransferases"/>
    <property type="match status" value="1"/>
</dbReference>
<sequence>MAEGWDDLISEMLSLSQEETETAELAEAIRDDSDSESEAKLVACSPQTSDQWYVQLLKAHTKDIVPGGTQISGPIELLSGCTASFAEAAVLEALGIPFHACSTSEPNPSFRKFAHCNHAVDHAHEFLRGQADDAPCTLHPHARSCCVPCSVDLSIFGTPCPPFSQQRSKRMVSGTVKNHVLYSTTFGEATAFLERKEPKAAVMEQVRGFDKPEYAGDKSTPMRRFLDEIRLLERSGNFPVGGGYHIVINMLDYAEWVKLSRPRIFLAFLRKDVYDLVDAKNFIEIFEMIQRQQIAVGPLEISSLLLPTDDPLWKQHLQDHAKNSKTRTPQEPNDNAVWLRETAAWRKKLGISPQFSPWTSCGFFEGIGLRKTHRVRDLLDCIVAEKTANLQKKTPAAIRAAMSGMYADTSQSHSRRTFTNKTGITNCLTTSSELYSFDRDAIVLPVEHLLLHGHHKSTVIPNGMSQADIKELAGEGMALPCLAVIIWSIFLTKQFP</sequence>
<organism evidence="3 4">
    <name type="scientific">Polarella glacialis</name>
    <name type="common">Dinoflagellate</name>
    <dbReference type="NCBI Taxonomy" id="89957"/>
    <lineage>
        <taxon>Eukaryota</taxon>
        <taxon>Sar</taxon>
        <taxon>Alveolata</taxon>
        <taxon>Dinophyceae</taxon>
        <taxon>Suessiales</taxon>
        <taxon>Suessiaceae</taxon>
        <taxon>Polarella</taxon>
    </lineage>
</organism>
<dbReference type="InterPro" id="IPR029063">
    <property type="entry name" value="SAM-dependent_MTases_sf"/>
</dbReference>
<dbReference type="GO" id="GO:0032259">
    <property type="term" value="P:methylation"/>
    <property type="evidence" value="ECO:0007669"/>
    <property type="project" value="UniProtKB-KW"/>
</dbReference>
<evidence type="ECO:0000313" key="4">
    <source>
        <dbReference type="Proteomes" id="UP000626109"/>
    </source>
</evidence>
<dbReference type="Proteomes" id="UP000626109">
    <property type="component" value="Unassembled WGS sequence"/>
</dbReference>
<dbReference type="GO" id="GO:0008168">
    <property type="term" value="F:methyltransferase activity"/>
    <property type="evidence" value="ECO:0007669"/>
    <property type="project" value="UniProtKB-KW"/>
</dbReference>
<dbReference type="AlphaFoldDB" id="A0A813LRH0"/>
<dbReference type="Gene3D" id="3.40.50.150">
    <property type="entry name" value="Vaccinia Virus protein VP39"/>
    <property type="match status" value="1"/>
</dbReference>
<keyword evidence="1" id="KW-0489">Methyltransferase</keyword>
<evidence type="ECO:0000313" key="3">
    <source>
        <dbReference type="EMBL" id="CAE8741471.1"/>
    </source>
</evidence>
<reference evidence="3" key="1">
    <citation type="submission" date="2021-02" db="EMBL/GenBank/DDBJ databases">
        <authorList>
            <person name="Dougan E. K."/>
            <person name="Rhodes N."/>
            <person name="Thang M."/>
            <person name="Chan C."/>
        </authorList>
    </citation>
    <scope>NUCLEOTIDE SEQUENCE</scope>
</reference>
<evidence type="ECO:0000256" key="1">
    <source>
        <dbReference type="ARBA" id="ARBA00022603"/>
    </source>
</evidence>
<proteinExistence type="predicted"/>
<dbReference type="Pfam" id="PF00145">
    <property type="entry name" value="DNA_methylase"/>
    <property type="match status" value="1"/>
</dbReference>
<comment type="caution">
    <text evidence="3">The sequence shown here is derived from an EMBL/GenBank/DDBJ whole genome shotgun (WGS) entry which is preliminary data.</text>
</comment>
<keyword evidence="2" id="KW-0808">Transferase</keyword>